<sequence>MMAPTDRHGVDDGTRMTTDRDGWARIDDEKQIRANPSQPARIRVRFQATLITFFSSASHLQRILTGFLHPLSIPCMCAAA</sequence>
<dbReference type="KEGG" id="rca:Rcas_1306"/>
<reference evidence="2 3" key="1">
    <citation type="submission" date="2007-08" db="EMBL/GenBank/DDBJ databases">
        <title>Complete sequence of Roseiflexus castenholzii DSM 13941.</title>
        <authorList>
            <consortium name="US DOE Joint Genome Institute"/>
            <person name="Copeland A."/>
            <person name="Lucas S."/>
            <person name="Lapidus A."/>
            <person name="Barry K."/>
            <person name="Glavina del Rio T."/>
            <person name="Dalin E."/>
            <person name="Tice H."/>
            <person name="Pitluck S."/>
            <person name="Thompson L.S."/>
            <person name="Brettin T."/>
            <person name="Bruce D."/>
            <person name="Detter J.C."/>
            <person name="Han C."/>
            <person name="Tapia R."/>
            <person name="Schmutz J."/>
            <person name="Larimer F."/>
            <person name="Land M."/>
            <person name="Hauser L."/>
            <person name="Kyrpides N."/>
            <person name="Mikhailova N."/>
            <person name="Bryant D.A."/>
            <person name="Hanada S."/>
            <person name="Tsukatani Y."/>
            <person name="Richardson P."/>
        </authorList>
    </citation>
    <scope>NUCLEOTIDE SEQUENCE [LARGE SCALE GENOMIC DNA]</scope>
    <source>
        <strain evidence="3">DSM 13941 / HLO8</strain>
    </source>
</reference>
<evidence type="ECO:0000313" key="2">
    <source>
        <dbReference type="EMBL" id="ABU57403.1"/>
    </source>
</evidence>
<dbReference type="EMBL" id="CP000804">
    <property type="protein sequence ID" value="ABU57403.1"/>
    <property type="molecule type" value="Genomic_DNA"/>
</dbReference>
<dbReference type="STRING" id="383372.Rcas_1306"/>
<evidence type="ECO:0000256" key="1">
    <source>
        <dbReference type="SAM" id="MobiDB-lite"/>
    </source>
</evidence>
<evidence type="ECO:0000313" key="3">
    <source>
        <dbReference type="Proteomes" id="UP000000263"/>
    </source>
</evidence>
<protein>
    <submittedName>
        <fullName evidence="2">Uncharacterized protein</fullName>
    </submittedName>
</protein>
<proteinExistence type="predicted"/>
<dbReference type="Proteomes" id="UP000000263">
    <property type="component" value="Chromosome"/>
</dbReference>
<organism evidence="2 3">
    <name type="scientific">Roseiflexus castenholzii (strain DSM 13941 / HLO8)</name>
    <dbReference type="NCBI Taxonomy" id="383372"/>
    <lineage>
        <taxon>Bacteria</taxon>
        <taxon>Bacillati</taxon>
        <taxon>Chloroflexota</taxon>
        <taxon>Chloroflexia</taxon>
        <taxon>Chloroflexales</taxon>
        <taxon>Roseiflexineae</taxon>
        <taxon>Roseiflexaceae</taxon>
        <taxon>Roseiflexus</taxon>
    </lineage>
</organism>
<accession>A7NIU5</accession>
<feature type="region of interest" description="Disordered" evidence="1">
    <location>
        <begin position="1"/>
        <end position="21"/>
    </location>
</feature>
<dbReference type="AlphaFoldDB" id="A7NIU5"/>
<name>A7NIU5_ROSCS</name>
<keyword evidence="3" id="KW-1185">Reference proteome</keyword>
<gene>
    <name evidence="2" type="ordered locus">Rcas_1306</name>
</gene>
<dbReference type="HOGENOM" id="CLU_2587509_0_0_0"/>